<proteinExistence type="inferred from homology"/>
<feature type="compositionally biased region" description="Low complexity" evidence="5">
    <location>
        <begin position="193"/>
        <end position="210"/>
    </location>
</feature>
<evidence type="ECO:0000256" key="1">
    <source>
        <dbReference type="ARBA" id="ARBA00006190"/>
    </source>
</evidence>
<dbReference type="Pfam" id="PF03357">
    <property type="entry name" value="Snf7"/>
    <property type="match status" value="1"/>
</dbReference>
<evidence type="ECO:0000313" key="6">
    <source>
        <dbReference type="EMBL" id="VDI15504.1"/>
    </source>
</evidence>
<dbReference type="Proteomes" id="UP000596742">
    <property type="component" value="Unassembled WGS sequence"/>
</dbReference>
<feature type="coiled-coil region" evidence="4">
    <location>
        <begin position="132"/>
        <end position="159"/>
    </location>
</feature>
<dbReference type="OrthoDB" id="3973241at2759"/>
<dbReference type="PANTHER" id="PTHR22761">
    <property type="entry name" value="CHARGED MULTIVESICULAR BODY PROTEIN"/>
    <property type="match status" value="1"/>
</dbReference>
<keyword evidence="7" id="KW-1185">Reference proteome</keyword>
<evidence type="ECO:0000256" key="4">
    <source>
        <dbReference type="SAM" id="Coils"/>
    </source>
</evidence>
<dbReference type="EMBL" id="UYJE01002991">
    <property type="protein sequence ID" value="VDI15504.1"/>
    <property type="molecule type" value="Genomic_DNA"/>
</dbReference>
<feature type="region of interest" description="Disordered" evidence="5">
    <location>
        <begin position="181"/>
        <end position="231"/>
    </location>
</feature>
<dbReference type="GO" id="GO:0006900">
    <property type="term" value="P:vesicle budding from membrane"/>
    <property type="evidence" value="ECO:0007669"/>
    <property type="project" value="TreeGrafter"/>
</dbReference>
<keyword evidence="2 4" id="KW-0175">Coiled coil</keyword>
<dbReference type="AlphaFoldDB" id="A0A8B6D837"/>
<dbReference type="GO" id="GO:0032511">
    <property type="term" value="P:late endosome to vacuole transport via multivesicular body sorting pathway"/>
    <property type="evidence" value="ECO:0007669"/>
    <property type="project" value="TreeGrafter"/>
</dbReference>
<accession>A0A8B6D837</accession>
<feature type="coiled-coil region" evidence="4">
    <location>
        <begin position="39"/>
        <end position="66"/>
    </location>
</feature>
<feature type="compositionally biased region" description="Acidic residues" evidence="5">
    <location>
        <begin position="181"/>
        <end position="192"/>
    </location>
</feature>
<dbReference type="GO" id="GO:0005771">
    <property type="term" value="C:multivesicular body"/>
    <property type="evidence" value="ECO:0007669"/>
    <property type="project" value="TreeGrafter"/>
</dbReference>
<evidence type="ECO:0000256" key="3">
    <source>
        <dbReference type="ARBA" id="ARBA00041078"/>
    </source>
</evidence>
<dbReference type="InterPro" id="IPR005024">
    <property type="entry name" value="Snf7_fam"/>
</dbReference>
<sequence>MDDMSHGQYDAMDILEMWLSHLESTNKGIGYVRRIDTRGDSIDKKIARLDAELKKYKDQMKKMREGPAKNMVKQKAMRVLKQKKMYDNQRDNLMQQSFNLEQQNYNIQNIKDTKTTVDAMKVGVKEFKKAYKHVDIDQVENLQDELEDMSEQANDIQEVMGRSYGMPELDEDDLEAELDALGDELDLEDSSYLDDAVATPSVPSSEPGGESMRDNVPVDEYGLPQIPQTAK</sequence>
<evidence type="ECO:0000313" key="7">
    <source>
        <dbReference type="Proteomes" id="UP000596742"/>
    </source>
</evidence>
<reference evidence="6" key="1">
    <citation type="submission" date="2018-11" db="EMBL/GenBank/DDBJ databases">
        <authorList>
            <person name="Alioto T."/>
            <person name="Alioto T."/>
        </authorList>
    </citation>
    <scope>NUCLEOTIDE SEQUENCE</scope>
</reference>
<name>A0A8B6D837_MYTGA</name>
<dbReference type="PANTHER" id="PTHR22761:SF12">
    <property type="entry name" value="CHARGED MULTIVESICULAR BODY PROTEIN 5"/>
    <property type="match status" value="1"/>
</dbReference>
<protein>
    <recommendedName>
        <fullName evidence="3">Charged multivesicular body protein 5</fullName>
    </recommendedName>
</protein>
<evidence type="ECO:0000256" key="5">
    <source>
        <dbReference type="SAM" id="MobiDB-lite"/>
    </source>
</evidence>
<comment type="similarity">
    <text evidence="1">Belongs to the SNF7 family.</text>
</comment>
<gene>
    <name evidence="6" type="ORF">MGAL_10B038051</name>
</gene>
<evidence type="ECO:0000256" key="2">
    <source>
        <dbReference type="ARBA" id="ARBA00023054"/>
    </source>
</evidence>
<organism evidence="6 7">
    <name type="scientific">Mytilus galloprovincialis</name>
    <name type="common">Mediterranean mussel</name>
    <dbReference type="NCBI Taxonomy" id="29158"/>
    <lineage>
        <taxon>Eukaryota</taxon>
        <taxon>Metazoa</taxon>
        <taxon>Spiralia</taxon>
        <taxon>Lophotrochozoa</taxon>
        <taxon>Mollusca</taxon>
        <taxon>Bivalvia</taxon>
        <taxon>Autobranchia</taxon>
        <taxon>Pteriomorphia</taxon>
        <taxon>Mytilida</taxon>
        <taxon>Mytiloidea</taxon>
        <taxon>Mytilidae</taxon>
        <taxon>Mytilinae</taxon>
        <taxon>Mytilus</taxon>
    </lineage>
</organism>
<dbReference type="Gene3D" id="6.10.140.1230">
    <property type="match status" value="1"/>
</dbReference>
<comment type="caution">
    <text evidence="6">The sequence shown here is derived from an EMBL/GenBank/DDBJ whole genome shotgun (WGS) entry which is preliminary data.</text>
</comment>